<dbReference type="EMBL" id="PQIB02000003">
    <property type="protein sequence ID" value="RLN30008.1"/>
    <property type="molecule type" value="Genomic_DNA"/>
</dbReference>
<feature type="compositionally biased region" description="Polar residues" evidence="1">
    <location>
        <begin position="34"/>
        <end position="51"/>
    </location>
</feature>
<reference evidence="3" key="1">
    <citation type="journal article" date="2019" name="Nat. Commun.">
        <title>The genome of broomcorn millet.</title>
        <authorList>
            <person name="Zou C."/>
            <person name="Miki D."/>
            <person name="Li D."/>
            <person name="Tang Q."/>
            <person name="Xiao L."/>
            <person name="Rajput S."/>
            <person name="Deng P."/>
            <person name="Jia W."/>
            <person name="Huang R."/>
            <person name="Zhang M."/>
            <person name="Sun Y."/>
            <person name="Hu J."/>
            <person name="Fu X."/>
            <person name="Schnable P.S."/>
            <person name="Li F."/>
            <person name="Zhang H."/>
            <person name="Feng B."/>
            <person name="Zhu X."/>
            <person name="Liu R."/>
            <person name="Schnable J.C."/>
            <person name="Zhu J.-K."/>
            <person name="Zhang H."/>
        </authorList>
    </citation>
    <scope>NUCLEOTIDE SEQUENCE [LARGE SCALE GENOMIC DNA]</scope>
</reference>
<keyword evidence="3" id="KW-1185">Reference proteome</keyword>
<evidence type="ECO:0000313" key="3">
    <source>
        <dbReference type="Proteomes" id="UP000275267"/>
    </source>
</evidence>
<name>A0A3L6T326_PANMI</name>
<proteinExistence type="predicted"/>
<comment type="caution">
    <text evidence="2">The sequence shown here is derived from an EMBL/GenBank/DDBJ whole genome shotgun (WGS) entry which is preliminary data.</text>
</comment>
<organism evidence="2 3">
    <name type="scientific">Panicum miliaceum</name>
    <name type="common">Proso millet</name>
    <name type="synonym">Broomcorn millet</name>
    <dbReference type="NCBI Taxonomy" id="4540"/>
    <lineage>
        <taxon>Eukaryota</taxon>
        <taxon>Viridiplantae</taxon>
        <taxon>Streptophyta</taxon>
        <taxon>Embryophyta</taxon>
        <taxon>Tracheophyta</taxon>
        <taxon>Spermatophyta</taxon>
        <taxon>Magnoliopsida</taxon>
        <taxon>Liliopsida</taxon>
        <taxon>Poales</taxon>
        <taxon>Poaceae</taxon>
        <taxon>PACMAD clade</taxon>
        <taxon>Panicoideae</taxon>
        <taxon>Panicodae</taxon>
        <taxon>Paniceae</taxon>
        <taxon>Panicinae</taxon>
        <taxon>Panicum</taxon>
        <taxon>Panicum sect. Panicum</taxon>
    </lineage>
</organism>
<gene>
    <name evidence="2" type="ORF">C2845_PM05G14330</name>
</gene>
<evidence type="ECO:0000313" key="2">
    <source>
        <dbReference type="EMBL" id="RLN30008.1"/>
    </source>
</evidence>
<accession>A0A3L6T326</accession>
<dbReference type="Proteomes" id="UP000275267">
    <property type="component" value="Unassembled WGS sequence"/>
</dbReference>
<evidence type="ECO:0000256" key="1">
    <source>
        <dbReference type="SAM" id="MobiDB-lite"/>
    </source>
</evidence>
<feature type="compositionally biased region" description="Basic and acidic residues" evidence="1">
    <location>
        <begin position="52"/>
        <end position="67"/>
    </location>
</feature>
<sequence>MASQPNPPTPHQTNYMGVPVPLLPQVQSIITPSATDAATPSSDFFSINTQSGDKERIELDSDSRKNDSVQVENSLEDHIPKVFEVLIRERSLPSIVDQRPDVCAELA</sequence>
<dbReference type="AlphaFoldDB" id="A0A3L6T326"/>
<protein>
    <submittedName>
        <fullName evidence="2">Uncharacterized protein</fullName>
    </submittedName>
</protein>
<feature type="region of interest" description="Disordered" evidence="1">
    <location>
        <begin position="34"/>
        <end position="72"/>
    </location>
</feature>